<protein>
    <submittedName>
        <fullName evidence="1">Uncharacterized protein</fullName>
    </submittedName>
</protein>
<gene>
    <name evidence="1" type="ORF">C8A01DRAFT_50911</name>
</gene>
<sequence>MRWVVCLWLPYTTAETTSKTLEDVHATAQRVLRTASPAPETSSYSEVLASETYWGQLLTPTKAPSPIFSRLTAAIFRHFDTASAGGLQPSEFCALMFACGFSPEDFPPLQVSTNESSSPPDLHELDAWLANWYQSFPLDHRMATREFPPPPPVEPVDGRIRMRDEFLHALTYPQAPVVPNGLPVLSRLGLEQYFMYLLLNDPVNFSTRLNQLLGALPRLTDPETSRPFEIQLIPRACFPLIPDPEEQEKKRIVDRQQYEAHRRMLEDKMQAERDALMAISMGMRLAGGGWFTDKYGNREYREGL</sequence>
<evidence type="ECO:0000313" key="2">
    <source>
        <dbReference type="Proteomes" id="UP001303115"/>
    </source>
</evidence>
<reference evidence="2" key="1">
    <citation type="journal article" date="2023" name="Mol. Phylogenet. Evol.">
        <title>Genome-scale phylogeny and comparative genomics of the fungal order Sordariales.</title>
        <authorList>
            <person name="Hensen N."/>
            <person name="Bonometti L."/>
            <person name="Westerberg I."/>
            <person name="Brannstrom I.O."/>
            <person name="Guillou S."/>
            <person name="Cros-Aarteil S."/>
            <person name="Calhoun S."/>
            <person name="Haridas S."/>
            <person name="Kuo A."/>
            <person name="Mondo S."/>
            <person name="Pangilinan J."/>
            <person name="Riley R."/>
            <person name="LaButti K."/>
            <person name="Andreopoulos B."/>
            <person name="Lipzen A."/>
            <person name="Chen C."/>
            <person name="Yan M."/>
            <person name="Daum C."/>
            <person name="Ng V."/>
            <person name="Clum A."/>
            <person name="Steindorff A."/>
            <person name="Ohm R.A."/>
            <person name="Martin F."/>
            <person name="Silar P."/>
            <person name="Natvig D.O."/>
            <person name="Lalanne C."/>
            <person name="Gautier V."/>
            <person name="Ament-Velasquez S.L."/>
            <person name="Kruys A."/>
            <person name="Hutchinson M.I."/>
            <person name="Powell A.J."/>
            <person name="Barry K."/>
            <person name="Miller A.N."/>
            <person name="Grigoriev I.V."/>
            <person name="Debuchy R."/>
            <person name="Gladieux P."/>
            <person name="Hiltunen Thoren M."/>
            <person name="Johannesson H."/>
        </authorList>
    </citation>
    <scope>NUCLEOTIDE SEQUENCE [LARGE SCALE GENOMIC DNA]</scope>
    <source>
        <strain evidence="2">CBS 284.82</strain>
    </source>
</reference>
<evidence type="ECO:0000313" key="1">
    <source>
        <dbReference type="EMBL" id="KAK4032269.1"/>
    </source>
</evidence>
<accession>A0AAN6P5Q7</accession>
<dbReference type="Proteomes" id="UP001303115">
    <property type="component" value="Unassembled WGS sequence"/>
</dbReference>
<name>A0AAN6P5Q7_9PEZI</name>
<keyword evidence="2" id="KW-1185">Reference proteome</keyword>
<dbReference type="EMBL" id="MU854629">
    <property type="protein sequence ID" value="KAK4032269.1"/>
    <property type="molecule type" value="Genomic_DNA"/>
</dbReference>
<dbReference type="AlphaFoldDB" id="A0AAN6P5Q7"/>
<organism evidence="1 2">
    <name type="scientific">Parachaetomium inaequale</name>
    <dbReference type="NCBI Taxonomy" id="2588326"/>
    <lineage>
        <taxon>Eukaryota</taxon>
        <taxon>Fungi</taxon>
        <taxon>Dikarya</taxon>
        <taxon>Ascomycota</taxon>
        <taxon>Pezizomycotina</taxon>
        <taxon>Sordariomycetes</taxon>
        <taxon>Sordariomycetidae</taxon>
        <taxon>Sordariales</taxon>
        <taxon>Chaetomiaceae</taxon>
        <taxon>Parachaetomium</taxon>
    </lineage>
</organism>
<proteinExistence type="predicted"/>
<comment type="caution">
    <text evidence="1">The sequence shown here is derived from an EMBL/GenBank/DDBJ whole genome shotgun (WGS) entry which is preliminary data.</text>
</comment>